<dbReference type="InterPro" id="IPR000415">
    <property type="entry name" value="Nitroreductase-like"/>
</dbReference>
<dbReference type="SUPFAM" id="SSF55469">
    <property type="entry name" value="FMN-dependent nitroreductase-like"/>
    <property type="match status" value="1"/>
</dbReference>
<dbReference type="EMBL" id="PTIX01000019">
    <property type="protein sequence ID" value="PPK64447.1"/>
    <property type="molecule type" value="Genomic_DNA"/>
</dbReference>
<dbReference type="Pfam" id="PF00881">
    <property type="entry name" value="Nitroreductase"/>
    <property type="match status" value="1"/>
</dbReference>
<dbReference type="InterPro" id="IPR023341">
    <property type="entry name" value="MABP"/>
</dbReference>
<feature type="compositionally biased region" description="Basic and acidic residues" evidence="3">
    <location>
        <begin position="175"/>
        <end position="187"/>
    </location>
</feature>
<dbReference type="PANTHER" id="PTHR43673">
    <property type="entry name" value="NAD(P)H NITROREDUCTASE YDGI-RELATED"/>
    <property type="match status" value="1"/>
</dbReference>
<feature type="domain" description="MABP" evidence="4">
    <location>
        <begin position="153"/>
        <end position="195"/>
    </location>
</feature>
<dbReference type="PROSITE" id="PS51498">
    <property type="entry name" value="MABP"/>
    <property type="match status" value="1"/>
</dbReference>
<dbReference type="AlphaFoldDB" id="A0A2S6GGU5"/>
<proteinExistence type="inferred from homology"/>
<sequence>MVRRRRMVRHYTDRPLTPEVVDRLLANALRAPSAGFSQGWAFLALTAAADRARFWPFVPTRVEQTPTMQDAPLVVVPLAHKLTYLERYAEPDKGWEDRAESRWPVPYWYVDTGMSALLILLTAVDEGLDACLFGIPPEHTDGFRAEFGVPAEYTPIGGITVGYRAPDTPPQPDRVNQRRRDPAELIHRGQWGTRG</sequence>
<evidence type="ECO:0000313" key="6">
    <source>
        <dbReference type="Proteomes" id="UP000239203"/>
    </source>
</evidence>
<dbReference type="GO" id="GO:0016491">
    <property type="term" value="F:oxidoreductase activity"/>
    <property type="evidence" value="ECO:0007669"/>
    <property type="project" value="UniProtKB-KW"/>
</dbReference>
<dbReference type="CDD" id="cd02062">
    <property type="entry name" value="Nitro_FMN_reductase"/>
    <property type="match status" value="1"/>
</dbReference>
<gene>
    <name evidence="5" type="ORF">CLV40_11910</name>
</gene>
<accession>A0A2S6GGU5</accession>
<name>A0A2S6GGU5_9PSEU</name>
<dbReference type="Gene3D" id="3.40.109.10">
    <property type="entry name" value="NADH Oxidase"/>
    <property type="match status" value="1"/>
</dbReference>
<keyword evidence="2" id="KW-0560">Oxidoreductase</keyword>
<dbReference type="Proteomes" id="UP000239203">
    <property type="component" value="Unassembled WGS sequence"/>
</dbReference>
<dbReference type="GO" id="GO:0005737">
    <property type="term" value="C:cytoplasm"/>
    <property type="evidence" value="ECO:0007669"/>
    <property type="project" value="UniProtKB-ARBA"/>
</dbReference>
<dbReference type="PANTHER" id="PTHR43673:SF10">
    <property type="entry name" value="NADH DEHYDROGENASE_NAD(P)H NITROREDUCTASE XCC3605-RELATED"/>
    <property type="match status" value="1"/>
</dbReference>
<evidence type="ECO:0000259" key="4">
    <source>
        <dbReference type="PROSITE" id="PS51498"/>
    </source>
</evidence>
<protein>
    <submittedName>
        <fullName evidence="5">Nitroreductase</fullName>
    </submittedName>
</protein>
<evidence type="ECO:0000256" key="2">
    <source>
        <dbReference type="ARBA" id="ARBA00023002"/>
    </source>
</evidence>
<evidence type="ECO:0000256" key="1">
    <source>
        <dbReference type="ARBA" id="ARBA00007118"/>
    </source>
</evidence>
<keyword evidence="6" id="KW-1185">Reference proteome</keyword>
<reference evidence="5 6" key="1">
    <citation type="submission" date="2018-02" db="EMBL/GenBank/DDBJ databases">
        <title>Genomic Encyclopedia of Archaeal and Bacterial Type Strains, Phase II (KMG-II): from individual species to whole genera.</title>
        <authorList>
            <person name="Goeker M."/>
        </authorList>
    </citation>
    <scope>NUCLEOTIDE SEQUENCE [LARGE SCALE GENOMIC DNA]</scope>
    <source>
        <strain evidence="5 6">YU 961-1</strain>
    </source>
</reference>
<dbReference type="InterPro" id="IPR029479">
    <property type="entry name" value="Nitroreductase"/>
</dbReference>
<comment type="caution">
    <text evidence="5">The sequence shown here is derived from an EMBL/GenBank/DDBJ whole genome shotgun (WGS) entry which is preliminary data.</text>
</comment>
<evidence type="ECO:0000256" key="3">
    <source>
        <dbReference type="SAM" id="MobiDB-lite"/>
    </source>
</evidence>
<feature type="region of interest" description="Disordered" evidence="3">
    <location>
        <begin position="160"/>
        <end position="195"/>
    </location>
</feature>
<organism evidence="5 6">
    <name type="scientific">Actinokineospora auranticolor</name>
    <dbReference type="NCBI Taxonomy" id="155976"/>
    <lineage>
        <taxon>Bacteria</taxon>
        <taxon>Bacillati</taxon>
        <taxon>Actinomycetota</taxon>
        <taxon>Actinomycetes</taxon>
        <taxon>Pseudonocardiales</taxon>
        <taxon>Pseudonocardiaceae</taxon>
        <taxon>Actinokineospora</taxon>
    </lineage>
</organism>
<evidence type="ECO:0000313" key="5">
    <source>
        <dbReference type="EMBL" id="PPK64447.1"/>
    </source>
</evidence>
<comment type="similarity">
    <text evidence="1">Belongs to the nitroreductase family.</text>
</comment>